<evidence type="ECO:0000313" key="3">
    <source>
        <dbReference type="EMBL" id="GBC99911.1"/>
    </source>
</evidence>
<name>A0A2H5XFH3_9BACT</name>
<feature type="transmembrane region" description="Helical" evidence="1">
    <location>
        <begin position="364"/>
        <end position="386"/>
    </location>
</feature>
<organism evidence="3 4">
    <name type="scientific">Candidatus Fervidibacter japonicus</name>
    <dbReference type="NCBI Taxonomy" id="2035412"/>
    <lineage>
        <taxon>Bacteria</taxon>
        <taxon>Candidatus Fervidibacterota</taxon>
        <taxon>Candidatus Fervidibacter</taxon>
    </lineage>
</organism>
<dbReference type="AlphaFoldDB" id="A0A2H5XFH3"/>
<feature type="chain" id="PRO_5014159407" description="YtkA-like domain-containing protein" evidence="2">
    <location>
        <begin position="21"/>
        <end position="393"/>
    </location>
</feature>
<feature type="signal peptide" evidence="2">
    <location>
        <begin position="1"/>
        <end position="20"/>
    </location>
</feature>
<gene>
    <name evidence="3" type="ORF">HRbin17_02443</name>
</gene>
<evidence type="ECO:0008006" key="5">
    <source>
        <dbReference type="Google" id="ProtNLM"/>
    </source>
</evidence>
<keyword evidence="1" id="KW-1133">Transmembrane helix</keyword>
<dbReference type="Proteomes" id="UP000236173">
    <property type="component" value="Unassembled WGS sequence"/>
</dbReference>
<comment type="caution">
    <text evidence="3">The sequence shown here is derived from an EMBL/GenBank/DDBJ whole genome shotgun (WGS) entry which is preliminary data.</text>
</comment>
<sequence length="393" mass="44654">MKWLSFCFLSLAFLLSVAFAQEVWQVVVIQPKQGDLFGWAQDAPYITIQAALQRDSEFISPNDIVKRLFLTAQVFSGDQLLDNVPLWDDGTHGDDKARDGIFTSTYRPSQTGEFRLRVRAQADLVRNGKIVTKEFWSNFVPIQVVPIPYPHLVFPEPGSKTKTTVNVRARLLMQNQPFGESDETLQAKIVAQMEGKGIAEAPLRRRGSVLTGQISLPKRGDYRLLIAVTVTRQGKTLQAQSEPVSIQAVRMPILWFIVGCFFLVIYLLLPPKEPPLRYRHRVWIDGASIGLDPGEEKTMEGIKVKGANDKREVIVTTPDGKEQILQEGKRQPLSWWGGKERKEVVVHYEKAEPLREKPSVFARLLPTTIGRIVVLLLTFLAFAIWWHQFQQIR</sequence>
<dbReference type="NCBIfam" id="NF041940">
    <property type="entry name" value="choice_anch_X"/>
    <property type="match status" value="1"/>
</dbReference>
<evidence type="ECO:0000313" key="4">
    <source>
        <dbReference type="Proteomes" id="UP000236173"/>
    </source>
</evidence>
<keyword evidence="2" id="KW-0732">Signal</keyword>
<dbReference type="EMBL" id="BEHT01000042">
    <property type="protein sequence ID" value="GBC99911.1"/>
    <property type="molecule type" value="Genomic_DNA"/>
</dbReference>
<protein>
    <recommendedName>
        <fullName evidence="5">YtkA-like domain-containing protein</fullName>
    </recommendedName>
</protein>
<keyword evidence="1" id="KW-0812">Transmembrane</keyword>
<evidence type="ECO:0000256" key="1">
    <source>
        <dbReference type="SAM" id="Phobius"/>
    </source>
</evidence>
<proteinExistence type="predicted"/>
<feature type="transmembrane region" description="Helical" evidence="1">
    <location>
        <begin position="251"/>
        <end position="269"/>
    </location>
</feature>
<reference evidence="4" key="1">
    <citation type="submission" date="2017-09" db="EMBL/GenBank/DDBJ databases">
        <title>Metaegenomics of thermophilic ammonia-oxidizing enrichment culture.</title>
        <authorList>
            <person name="Kato S."/>
            <person name="Suzuki K."/>
        </authorList>
    </citation>
    <scope>NUCLEOTIDE SEQUENCE [LARGE SCALE GENOMIC DNA]</scope>
</reference>
<evidence type="ECO:0000256" key="2">
    <source>
        <dbReference type="SAM" id="SignalP"/>
    </source>
</evidence>
<keyword evidence="1" id="KW-0472">Membrane</keyword>
<accession>A0A2H5XFH3</accession>